<protein>
    <submittedName>
        <fullName evidence="2">RloB-like protein</fullName>
    </submittedName>
</protein>
<name>A0A1C5G5S0_MICEH</name>
<dbReference type="Pfam" id="PF13707">
    <property type="entry name" value="RloB"/>
    <property type="match status" value="1"/>
</dbReference>
<evidence type="ECO:0000313" key="3">
    <source>
        <dbReference type="Proteomes" id="UP000198251"/>
    </source>
</evidence>
<evidence type="ECO:0000313" key="2">
    <source>
        <dbReference type="EMBL" id="SCG15048.1"/>
    </source>
</evidence>
<organism evidence="2 3">
    <name type="scientific">Micromonospora echinofusca</name>
    <dbReference type="NCBI Taxonomy" id="47858"/>
    <lineage>
        <taxon>Bacteria</taxon>
        <taxon>Bacillati</taxon>
        <taxon>Actinomycetota</taxon>
        <taxon>Actinomycetes</taxon>
        <taxon>Micromonosporales</taxon>
        <taxon>Micromonosporaceae</taxon>
        <taxon>Micromonospora</taxon>
    </lineage>
</organism>
<reference evidence="2 3" key="1">
    <citation type="submission" date="2016-06" db="EMBL/GenBank/DDBJ databases">
        <authorList>
            <person name="Kjaerup R.B."/>
            <person name="Dalgaard T.S."/>
            <person name="Juul-Madsen H.R."/>
        </authorList>
    </citation>
    <scope>NUCLEOTIDE SEQUENCE [LARGE SCALE GENOMIC DNA]</scope>
    <source>
        <strain evidence="2 3">DSM 43913</strain>
    </source>
</reference>
<evidence type="ECO:0000256" key="1">
    <source>
        <dbReference type="SAM" id="MobiDB-lite"/>
    </source>
</evidence>
<dbReference type="EMBL" id="LT607733">
    <property type="protein sequence ID" value="SCG15048.1"/>
    <property type="molecule type" value="Genomic_DNA"/>
</dbReference>
<sequence>MSRARGRDSFECRSRENRRRRDVWVFTEGELTEPQYVDLVKDMQPVRRNEVHIFKDTRRDGGRRGSGDGRGDRKPRELVEAAIAWLADLKRQAGGVSDEFAPVVWCIFDRDQHEGVDQAISRARLEAKKRALQINEQHDDHTPLSRRDPYTDVWQFVEDLGIVSY</sequence>
<dbReference type="InterPro" id="IPR025591">
    <property type="entry name" value="RloB"/>
</dbReference>
<gene>
    <name evidence="2" type="ORF">GA0070610_1277</name>
</gene>
<keyword evidence="3" id="KW-1185">Reference proteome</keyword>
<dbReference type="Proteomes" id="UP000198251">
    <property type="component" value="Chromosome I"/>
</dbReference>
<dbReference type="AlphaFoldDB" id="A0A1C5G5S0"/>
<feature type="region of interest" description="Disordered" evidence="1">
    <location>
        <begin position="52"/>
        <end position="75"/>
    </location>
</feature>
<accession>A0A1C5G5S0</accession>
<proteinExistence type="predicted"/>